<organism evidence="1 2">
    <name type="scientific">Trichoderma longibrachiatum ATCC 18648</name>
    <dbReference type="NCBI Taxonomy" id="983965"/>
    <lineage>
        <taxon>Eukaryota</taxon>
        <taxon>Fungi</taxon>
        <taxon>Dikarya</taxon>
        <taxon>Ascomycota</taxon>
        <taxon>Pezizomycotina</taxon>
        <taxon>Sordariomycetes</taxon>
        <taxon>Hypocreomycetidae</taxon>
        <taxon>Hypocreales</taxon>
        <taxon>Hypocreaceae</taxon>
        <taxon>Trichoderma</taxon>
    </lineage>
</organism>
<dbReference type="AlphaFoldDB" id="A0A2T4BXW4"/>
<evidence type="ECO:0000313" key="1">
    <source>
        <dbReference type="EMBL" id="PTB74159.1"/>
    </source>
</evidence>
<gene>
    <name evidence="1" type="ORF">M440DRAFT_109334</name>
</gene>
<dbReference type="EMBL" id="KZ679136">
    <property type="protein sequence ID" value="PTB74159.1"/>
    <property type="molecule type" value="Genomic_DNA"/>
</dbReference>
<dbReference type="Proteomes" id="UP000240760">
    <property type="component" value="Unassembled WGS sequence"/>
</dbReference>
<name>A0A2T4BXW4_TRILO</name>
<evidence type="ECO:0000313" key="2">
    <source>
        <dbReference type="Proteomes" id="UP000240760"/>
    </source>
</evidence>
<reference evidence="1 2" key="1">
    <citation type="submission" date="2016-07" db="EMBL/GenBank/DDBJ databases">
        <title>Multiple horizontal gene transfer events from other fungi enriched the ability of initially mycotrophic Trichoderma (Ascomycota) to feed on dead plant biomass.</title>
        <authorList>
            <consortium name="DOE Joint Genome Institute"/>
            <person name="Aerts A."/>
            <person name="Atanasova L."/>
            <person name="Chenthamara K."/>
            <person name="Zhang J."/>
            <person name="Grujic M."/>
            <person name="Henrissat B."/>
            <person name="Kuo A."/>
            <person name="Salamov A."/>
            <person name="Lipzen A."/>
            <person name="Labutti K."/>
            <person name="Barry K."/>
            <person name="Miao Y."/>
            <person name="Rahimi M.J."/>
            <person name="Shen Q."/>
            <person name="Grigoriev I.V."/>
            <person name="Kubicek C.P."/>
            <person name="Druzhinina I.S."/>
        </authorList>
    </citation>
    <scope>NUCLEOTIDE SEQUENCE [LARGE SCALE GENOMIC DNA]</scope>
    <source>
        <strain evidence="1 2">ATCC 18648</strain>
    </source>
</reference>
<protein>
    <submittedName>
        <fullName evidence="1">Uncharacterized protein</fullName>
    </submittedName>
</protein>
<proteinExistence type="predicted"/>
<sequence length="173" mass="19171">MDEWPGSWLENGPATFVRELRGSMYSMLRRAQLLVRARAHGSLLNSSGSRSTPSLISSPCLPADTHTELYSYGMSRNIAGYGPQSAQYSSRPFRGPPGEPQVTRCFRLGWPLHLSSRGRYLRPASLATGRPWFCRHPHPGARCSDSTIGLRFIDLDEFFCAASIAPVHVSYGL</sequence>
<accession>A0A2T4BXW4</accession>
<keyword evidence="2" id="KW-1185">Reference proteome</keyword>